<feature type="signal peptide" evidence="5">
    <location>
        <begin position="1"/>
        <end position="23"/>
    </location>
</feature>
<evidence type="ECO:0000256" key="3">
    <source>
        <dbReference type="ARBA" id="ARBA00022448"/>
    </source>
</evidence>
<dbReference type="PANTHER" id="PTHR43649">
    <property type="entry name" value="ARABINOSE-BINDING PROTEIN-RELATED"/>
    <property type="match status" value="1"/>
</dbReference>
<evidence type="ECO:0000256" key="1">
    <source>
        <dbReference type="ARBA" id="ARBA00004196"/>
    </source>
</evidence>
<evidence type="ECO:0000313" key="7">
    <source>
        <dbReference type="Proteomes" id="UP001500622"/>
    </source>
</evidence>
<dbReference type="PANTHER" id="PTHR43649:SF31">
    <property type="entry name" value="SN-GLYCEROL-3-PHOSPHATE-BINDING PERIPLASMIC PROTEIN UGPB"/>
    <property type="match status" value="1"/>
</dbReference>
<dbReference type="InterPro" id="IPR050490">
    <property type="entry name" value="Bact_solute-bd_prot1"/>
</dbReference>
<dbReference type="Gene3D" id="3.40.190.10">
    <property type="entry name" value="Periplasmic binding protein-like II"/>
    <property type="match status" value="2"/>
</dbReference>
<dbReference type="InterPro" id="IPR006059">
    <property type="entry name" value="SBP"/>
</dbReference>
<keyword evidence="7" id="KW-1185">Reference proteome</keyword>
<evidence type="ECO:0000256" key="4">
    <source>
        <dbReference type="ARBA" id="ARBA00022729"/>
    </source>
</evidence>
<dbReference type="SUPFAM" id="SSF53850">
    <property type="entry name" value="Periplasmic binding protein-like II"/>
    <property type="match status" value="1"/>
</dbReference>
<comment type="similarity">
    <text evidence="2">Belongs to the bacterial solute-binding protein 1 family.</text>
</comment>
<sequence length="511" mass="58230">MRKTRLAAAATAAAILLAAAACSTGGGNVEASGDGSEFTYRIPDRFKNWLEDNRWNEPLQEGAGVEVNLVAGGPEDRHYEQLDLILGDGTLEDATVATMAQAQVYGRQGALLDLAPLIEEHAPNLQRYIEENPDYRNLVQNTDGSIYGLVNEYPRISILSFYRQDMFEEAGISSAPTSVEDFTEALRNLKTTFGDDGNYYPLGGRDDFINYQYAFGANDRIDKETNEVHGIYESGHGLDIHADGFRDMIEWYNALYEERLIDPEWVRGQATEETWQTQMLTGAISVSNDFFTRPFWFMTNADRDTYPDYQMATMPALKNDGEQMYQPAEPRYNTERVFVASANTDNSLAIIKFLDHLYSEEGQRTYHYGVEGESYEVVDGEPEYIVEYEENTDQDVGTPVWNFMQDRLTYPAPVNDDAFYKWQDDFTKDFASDYFENYLVEYPVLQYTPEQLEERTRLLASVEPFVDAQLVEFVSGDTPLSEWNSFLQEADAMGYRDITAIDQEAWDAQRS</sequence>
<name>A0ABP8LHV7_9MICO</name>
<accession>A0ABP8LHV7</accession>
<evidence type="ECO:0008006" key="8">
    <source>
        <dbReference type="Google" id="ProtNLM"/>
    </source>
</evidence>
<protein>
    <recommendedName>
        <fullName evidence="8">Extracellular solute-binding protein</fullName>
    </recommendedName>
</protein>
<comment type="subcellular location">
    <subcellularLocation>
        <location evidence="1">Cell envelope</location>
    </subcellularLocation>
</comment>
<dbReference type="Proteomes" id="UP001500622">
    <property type="component" value="Unassembled WGS sequence"/>
</dbReference>
<keyword evidence="4 5" id="KW-0732">Signal</keyword>
<feature type="chain" id="PRO_5047201682" description="Extracellular solute-binding protein" evidence="5">
    <location>
        <begin position="24"/>
        <end position="511"/>
    </location>
</feature>
<comment type="caution">
    <text evidence="6">The sequence shown here is derived from an EMBL/GenBank/DDBJ whole genome shotgun (WGS) entry which is preliminary data.</text>
</comment>
<dbReference type="RefSeq" id="WP_345217054.1">
    <property type="nucleotide sequence ID" value="NZ_BAABGN010000012.1"/>
</dbReference>
<dbReference type="EMBL" id="BAABGN010000012">
    <property type="protein sequence ID" value="GAA4428511.1"/>
    <property type="molecule type" value="Genomic_DNA"/>
</dbReference>
<organism evidence="6 7">
    <name type="scientific">Georgenia halophila</name>
    <dbReference type="NCBI Taxonomy" id="620889"/>
    <lineage>
        <taxon>Bacteria</taxon>
        <taxon>Bacillati</taxon>
        <taxon>Actinomycetota</taxon>
        <taxon>Actinomycetes</taxon>
        <taxon>Micrococcales</taxon>
        <taxon>Bogoriellaceae</taxon>
        <taxon>Georgenia</taxon>
    </lineage>
</organism>
<proteinExistence type="inferred from homology"/>
<evidence type="ECO:0000313" key="6">
    <source>
        <dbReference type="EMBL" id="GAA4428511.1"/>
    </source>
</evidence>
<reference evidence="7" key="1">
    <citation type="journal article" date="2019" name="Int. J. Syst. Evol. Microbiol.">
        <title>The Global Catalogue of Microorganisms (GCM) 10K type strain sequencing project: providing services to taxonomists for standard genome sequencing and annotation.</title>
        <authorList>
            <consortium name="The Broad Institute Genomics Platform"/>
            <consortium name="The Broad Institute Genome Sequencing Center for Infectious Disease"/>
            <person name="Wu L."/>
            <person name="Ma J."/>
        </authorList>
    </citation>
    <scope>NUCLEOTIDE SEQUENCE [LARGE SCALE GENOMIC DNA]</scope>
    <source>
        <strain evidence="7">JCM 17810</strain>
    </source>
</reference>
<evidence type="ECO:0000256" key="2">
    <source>
        <dbReference type="ARBA" id="ARBA00008520"/>
    </source>
</evidence>
<evidence type="ECO:0000256" key="5">
    <source>
        <dbReference type="SAM" id="SignalP"/>
    </source>
</evidence>
<keyword evidence="3" id="KW-0813">Transport</keyword>
<dbReference type="Pfam" id="PF01547">
    <property type="entry name" value="SBP_bac_1"/>
    <property type="match status" value="1"/>
</dbReference>
<dbReference type="PROSITE" id="PS51257">
    <property type="entry name" value="PROKAR_LIPOPROTEIN"/>
    <property type="match status" value="1"/>
</dbReference>
<gene>
    <name evidence="6" type="ORF">GCM10023169_29700</name>
</gene>